<dbReference type="HAMAP" id="MF_00151">
    <property type="entry name" value="PPAT_bact"/>
    <property type="match status" value="1"/>
</dbReference>
<dbReference type="InterPro" id="IPR014729">
    <property type="entry name" value="Rossmann-like_a/b/a_fold"/>
</dbReference>
<reference evidence="11" key="1">
    <citation type="submission" date="2024-02" db="EMBL/GenBank/DDBJ databases">
        <title>Draft genome sequence of new strains in genus Ureaplasma.</title>
        <authorList>
            <person name="Nakajima Y."/>
            <person name="Segawa T."/>
        </authorList>
    </citation>
    <scope>NUCLEOTIDE SEQUENCE [LARGE SCALE GENOMIC DNA]</scope>
    <source>
        <strain evidence="11">OM1</strain>
    </source>
</reference>
<comment type="function">
    <text evidence="9">Reversibly transfers an adenylyl group from ATP to 4'-phosphopantetheine, yielding dephospho-CoA (dPCoA) and pyrophosphate.</text>
</comment>
<gene>
    <name evidence="9 11" type="primary">coaD</name>
    <name evidence="11" type="ORF">UREOM_3600</name>
</gene>
<evidence type="ECO:0000259" key="10">
    <source>
        <dbReference type="Pfam" id="PF01467"/>
    </source>
</evidence>
<feature type="domain" description="Cytidyltransferase-like" evidence="10">
    <location>
        <begin position="12"/>
        <end position="140"/>
    </location>
</feature>
<keyword evidence="7 9" id="KW-0173">Coenzyme A biosynthesis</keyword>
<evidence type="ECO:0000256" key="5">
    <source>
        <dbReference type="ARBA" id="ARBA00022840"/>
    </source>
</evidence>
<dbReference type="InterPro" id="IPR001980">
    <property type="entry name" value="PPAT"/>
</dbReference>
<feature type="binding site" evidence="9">
    <location>
        <begin position="130"/>
        <end position="136"/>
    </location>
    <ligand>
        <name>ATP</name>
        <dbReference type="ChEBI" id="CHEBI:30616"/>
    </ligand>
</feature>
<evidence type="ECO:0000256" key="6">
    <source>
        <dbReference type="ARBA" id="ARBA00022842"/>
    </source>
</evidence>
<accession>A0ABP9U767</accession>
<dbReference type="NCBIfam" id="TIGR01510">
    <property type="entry name" value="coaD_prev_kdtB"/>
    <property type="match status" value="1"/>
</dbReference>
<dbReference type="NCBIfam" id="TIGR00125">
    <property type="entry name" value="cyt_tran_rel"/>
    <property type="match status" value="1"/>
</dbReference>
<name>A0ABP9U767_9BACT</name>
<organism evidence="11 12">
    <name type="scientific">Ureaplasma ceti</name>
    <dbReference type="NCBI Taxonomy" id="3119530"/>
    <lineage>
        <taxon>Bacteria</taxon>
        <taxon>Bacillati</taxon>
        <taxon>Mycoplasmatota</taxon>
        <taxon>Mycoplasmoidales</taxon>
        <taxon>Mycoplasmoidaceae</taxon>
        <taxon>Ureaplasma</taxon>
    </lineage>
</organism>
<evidence type="ECO:0000256" key="8">
    <source>
        <dbReference type="ARBA" id="ARBA00029346"/>
    </source>
</evidence>
<dbReference type="EMBL" id="BAABQM010000002">
    <property type="protein sequence ID" value="GAA5414649.1"/>
    <property type="molecule type" value="Genomic_DNA"/>
</dbReference>
<keyword evidence="4 9" id="KW-0547">Nucleotide-binding</keyword>
<keyword evidence="6 9" id="KW-0460">Magnesium</keyword>
<evidence type="ECO:0000313" key="11">
    <source>
        <dbReference type="EMBL" id="GAA5414649.1"/>
    </source>
</evidence>
<feature type="binding site" evidence="9">
    <location>
        <position position="80"/>
    </location>
    <ligand>
        <name>substrate</name>
    </ligand>
</feature>
<dbReference type="PANTHER" id="PTHR21342:SF1">
    <property type="entry name" value="PHOSPHOPANTETHEINE ADENYLYLTRANSFERASE"/>
    <property type="match status" value="1"/>
</dbReference>
<comment type="cofactor">
    <cofactor evidence="9">
        <name>Mg(2+)</name>
        <dbReference type="ChEBI" id="CHEBI:18420"/>
    </cofactor>
</comment>
<feature type="binding site" evidence="9">
    <location>
        <begin position="95"/>
        <end position="97"/>
    </location>
    <ligand>
        <name>ATP</name>
        <dbReference type="ChEBI" id="CHEBI:30616"/>
    </ligand>
</feature>
<keyword evidence="3 9" id="KW-0548">Nucleotidyltransferase</keyword>
<dbReference type="PRINTS" id="PR01020">
    <property type="entry name" value="LPSBIOSNTHSS"/>
</dbReference>
<sequence length="141" mass="15981">MTKSKKNKRTAIYSGSFDPIHEGHLSILIKANALFDKVYVVVSNNPDKNSNSLEMRAQQIQQFLQDHNVQFDVIINSGLTVDIAHQLDAHYLIRGLRNELDLKYELALAQQNQKLAPDIETVFFLADADKVQISSTSIRNK</sequence>
<dbReference type="InterPro" id="IPR004821">
    <property type="entry name" value="Cyt_trans-like"/>
</dbReference>
<keyword evidence="1 9" id="KW-0963">Cytoplasm</keyword>
<evidence type="ECO:0000256" key="1">
    <source>
        <dbReference type="ARBA" id="ARBA00022490"/>
    </source>
</evidence>
<evidence type="ECO:0000256" key="9">
    <source>
        <dbReference type="HAMAP-Rule" id="MF_00151"/>
    </source>
</evidence>
<keyword evidence="12" id="KW-1185">Reference proteome</keyword>
<feature type="binding site" evidence="9">
    <location>
        <position position="24"/>
    </location>
    <ligand>
        <name>ATP</name>
        <dbReference type="ChEBI" id="CHEBI:30616"/>
    </ligand>
</feature>
<dbReference type="SUPFAM" id="SSF52374">
    <property type="entry name" value="Nucleotidylyl transferase"/>
    <property type="match status" value="1"/>
</dbReference>
<evidence type="ECO:0000256" key="3">
    <source>
        <dbReference type="ARBA" id="ARBA00022695"/>
    </source>
</evidence>
<comment type="catalytic activity">
    <reaction evidence="8 9">
        <text>(R)-4'-phosphopantetheine + ATP + H(+) = 3'-dephospho-CoA + diphosphate</text>
        <dbReference type="Rhea" id="RHEA:19801"/>
        <dbReference type="ChEBI" id="CHEBI:15378"/>
        <dbReference type="ChEBI" id="CHEBI:30616"/>
        <dbReference type="ChEBI" id="CHEBI:33019"/>
        <dbReference type="ChEBI" id="CHEBI:57328"/>
        <dbReference type="ChEBI" id="CHEBI:61723"/>
        <dbReference type="EC" id="2.7.7.3"/>
    </reaction>
</comment>
<evidence type="ECO:0000313" key="12">
    <source>
        <dbReference type="Proteomes" id="UP001449582"/>
    </source>
</evidence>
<evidence type="ECO:0000256" key="7">
    <source>
        <dbReference type="ARBA" id="ARBA00022993"/>
    </source>
</evidence>
<dbReference type="Gene3D" id="3.40.50.620">
    <property type="entry name" value="HUPs"/>
    <property type="match status" value="1"/>
</dbReference>
<feature type="binding site" evidence="9">
    <location>
        <begin position="16"/>
        <end position="17"/>
    </location>
    <ligand>
        <name>ATP</name>
        <dbReference type="ChEBI" id="CHEBI:30616"/>
    </ligand>
</feature>
<comment type="subcellular location">
    <subcellularLocation>
        <location evidence="9">Cytoplasm</location>
    </subcellularLocation>
</comment>
<feature type="binding site" evidence="9">
    <location>
        <position position="94"/>
    </location>
    <ligand>
        <name>substrate</name>
    </ligand>
</feature>
<comment type="pathway">
    <text evidence="9">Cofactor biosynthesis; coenzyme A biosynthesis; CoA from (R)-pantothenate: step 4/5.</text>
</comment>
<keyword evidence="5 9" id="KW-0067">ATP-binding</keyword>
<comment type="subunit">
    <text evidence="9">Homohexamer.</text>
</comment>
<evidence type="ECO:0000256" key="2">
    <source>
        <dbReference type="ARBA" id="ARBA00022679"/>
    </source>
</evidence>
<dbReference type="PANTHER" id="PTHR21342">
    <property type="entry name" value="PHOSPHOPANTETHEINE ADENYLYLTRANSFERASE"/>
    <property type="match status" value="1"/>
</dbReference>
<dbReference type="EC" id="2.7.7.3" evidence="9"/>
<keyword evidence="2 9" id="KW-0808">Transferase</keyword>
<dbReference type="Proteomes" id="UP001449582">
    <property type="component" value="Unassembled WGS sequence"/>
</dbReference>
<feature type="binding site" evidence="9">
    <location>
        <position position="105"/>
    </location>
    <ligand>
        <name>ATP</name>
        <dbReference type="ChEBI" id="CHEBI:30616"/>
    </ligand>
</feature>
<feature type="binding site" evidence="9">
    <location>
        <position position="16"/>
    </location>
    <ligand>
        <name>substrate</name>
    </ligand>
</feature>
<proteinExistence type="inferred from homology"/>
<dbReference type="Pfam" id="PF01467">
    <property type="entry name" value="CTP_transf_like"/>
    <property type="match status" value="1"/>
</dbReference>
<protein>
    <recommendedName>
        <fullName evidence="9">Phosphopantetheine adenylyltransferase</fullName>
        <ecNumber evidence="9">2.7.7.3</ecNumber>
    </recommendedName>
    <alternativeName>
        <fullName evidence="9">Dephospho-CoA pyrophosphorylase</fullName>
    </alternativeName>
    <alternativeName>
        <fullName evidence="9">Pantetheine-phosphate adenylyltransferase</fullName>
        <shortName evidence="9">PPAT</shortName>
    </alternativeName>
</protein>
<comment type="caution">
    <text evidence="11">The sequence shown here is derived from an EMBL/GenBank/DDBJ whole genome shotgun (WGS) entry which is preliminary data.</text>
</comment>
<dbReference type="RefSeq" id="WP_353289810.1">
    <property type="nucleotide sequence ID" value="NZ_BAABQM010000002.1"/>
</dbReference>
<feature type="site" description="Transition state stabilizer" evidence="9">
    <location>
        <position position="24"/>
    </location>
</feature>
<dbReference type="GO" id="GO:0016779">
    <property type="term" value="F:nucleotidyltransferase activity"/>
    <property type="evidence" value="ECO:0007669"/>
    <property type="project" value="UniProtKB-KW"/>
</dbReference>
<evidence type="ECO:0000256" key="4">
    <source>
        <dbReference type="ARBA" id="ARBA00022741"/>
    </source>
</evidence>
<feature type="binding site" evidence="9">
    <location>
        <position position="48"/>
    </location>
    <ligand>
        <name>substrate</name>
    </ligand>
</feature>
<comment type="similarity">
    <text evidence="9">Belongs to the bacterial CoaD family.</text>
</comment>